<dbReference type="EMBL" id="LHZB01000101">
    <property type="protein sequence ID" value="KXV02180.1"/>
    <property type="molecule type" value="Genomic_DNA"/>
</dbReference>
<dbReference type="PATRIC" id="fig|442.7.peg.3185"/>
<comment type="caution">
    <text evidence="1">The sequence shown here is derived from an EMBL/GenBank/DDBJ whole genome shotgun (WGS) entry which is preliminary data.</text>
</comment>
<sequence length="152" mass="16578">MTKSVNTDITATDPSDDDGVCTMTLLNQTGDVTITWTKGEDAAIREFVEKKLKEGHSFFIMDRPPFLKRLFGAKPTQIAVRSVDELPENRSLVLADSDAQALFDSQKVSVVSTPVGRSAQSSGQPAVMRRARNTDEVVKSRHTAMLKPIVGG</sequence>
<dbReference type="RefSeq" id="WP_062494385.1">
    <property type="nucleotide sequence ID" value="NZ_LHZB01000101.1"/>
</dbReference>
<dbReference type="AlphaFoldDB" id="A0A149QXZ5"/>
<organism evidence="1 2">
    <name type="scientific">Gluconobacter potus</name>
    <dbReference type="NCBI Taxonomy" id="2724927"/>
    <lineage>
        <taxon>Bacteria</taxon>
        <taxon>Pseudomonadati</taxon>
        <taxon>Pseudomonadota</taxon>
        <taxon>Alphaproteobacteria</taxon>
        <taxon>Acetobacterales</taxon>
        <taxon>Acetobacteraceae</taxon>
        <taxon>Gluconobacter</taxon>
    </lineage>
</organism>
<evidence type="ECO:0000313" key="2">
    <source>
        <dbReference type="Proteomes" id="UP000075573"/>
    </source>
</evidence>
<protein>
    <submittedName>
        <fullName evidence="1">Uncharacterized protein</fullName>
    </submittedName>
</protein>
<accession>A0A149QXZ5</accession>
<reference evidence="1 2" key="1">
    <citation type="submission" date="2015-06" db="EMBL/GenBank/DDBJ databases">
        <title>Improved classification and identification of acetic acid bacteria using matrix-assisted laser desorption/ionization time-of-flight mass spectrometry; Gluconobacter nephelii and Gluconobacter uchimurae are later heterotypic synonyms of Gluconobacter japonicus and Gluconobacter oxydans, respectively.</title>
        <authorList>
            <person name="Li L."/>
            <person name="Cleenwerck I."/>
            <person name="De Vuyst L."/>
            <person name="Vandamme P."/>
        </authorList>
    </citation>
    <scope>NUCLEOTIDE SEQUENCE [LARGE SCALE GENOMIC DNA]</scope>
    <source>
        <strain evidence="1 2">LMG 1764</strain>
    </source>
</reference>
<gene>
    <name evidence="1" type="ORF">AD929_03495</name>
</gene>
<evidence type="ECO:0000313" key="1">
    <source>
        <dbReference type="EMBL" id="KXV02180.1"/>
    </source>
</evidence>
<name>A0A149QXZ5_9PROT</name>
<dbReference type="Proteomes" id="UP000075573">
    <property type="component" value="Unassembled WGS sequence"/>
</dbReference>
<proteinExistence type="predicted"/>